<sequence>MKTNFVLLFCFFFIVISCKRKVDKKTETQPKVEERKSTKAANVSILEKEFVIEGLNDISHKIWLYLPPNYNETSENYEVIYMHDAQNLFDDKTSFVGEWGIDETLNKLYNKTGKSFIVVGVENGGEKRIEEYTPWKHEKYGGGKGAIYVDFLANTLKPYIDANYRTKTAPENTAIVGSSLGGLISFYGGLKKPKVFGKIGALSTSFWFSNKVNDFTKENGNQKNSKIYFLVGGKEGDNMVPDTKNMANLLVGLGFPKENIRTNIVPEGKHTESFWKAEFLETITFLFNL</sequence>
<dbReference type="Proteomes" id="UP000515808">
    <property type="component" value="Chromosome"/>
</dbReference>
<dbReference type="KEGG" id="ppec:H9W90_12555"/>
<dbReference type="PANTHER" id="PTHR48098:SF6">
    <property type="entry name" value="FERRI-BACILLIBACTIN ESTERASE BESA"/>
    <property type="match status" value="1"/>
</dbReference>
<dbReference type="Pfam" id="PF00756">
    <property type="entry name" value="Esterase"/>
    <property type="match status" value="1"/>
</dbReference>
<dbReference type="InterPro" id="IPR050583">
    <property type="entry name" value="Mycobacterial_A85_antigen"/>
</dbReference>
<keyword evidence="1" id="KW-0378">Hydrolase</keyword>
<accession>A0A7G9L8R7</accession>
<keyword evidence="2" id="KW-1185">Reference proteome</keyword>
<gene>
    <name evidence="1" type="ORF">H9W90_12555</name>
</gene>
<evidence type="ECO:0000313" key="1">
    <source>
        <dbReference type="EMBL" id="QNM85016.1"/>
    </source>
</evidence>
<dbReference type="InterPro" id="IPR000801">
    <property type="entry name" value="Esterase-like"/>
</dbReference>
<protein>
    <submittedName>
        <fullName evidence="1">Alpha/beta hydrolase</fullName>
    </submittedName>
</protein>
<dbReference type="EMBL" id="CP060695">
    <property type="protein sequence ID" value="QNM85016.1"/>
    <property type="molecule type" value="Genomic_DNA"/>
</dbReference>
<name>A0A7G9L8R7_9FLAO</name>
<dbReference type="Gene3D" id="3.40.50.1820">
    <property type="entry name" value="alpha/beta hydrolase"/>
    <property type="match status" value="1"/>
</dbReference>
<dbReference type="PANTHER" id="PTHR48098">
    <property type="entry name" value="ENTEROCHELIN ESTERASE-RELATED"/>
    <property type="match status" value="1"/>
</dbReference>
<dbReference type="PROSITE" id="PS51257">
    <property type="entry name" value="PROKAR_LIPOPROTEIN"/>
    <property type="match status" value="1"/>
</dbReference>
<dbReference type="SUPFAM" id="SSF53474">
    <property type="entry name" value="alpha/beta-Hydrolases"/>
    <property type="match status" value="1"/>
</dbReference>
<proteinExistence type="predicted"/>
<dbReference type="AlphaFoldDB" id="A0A7G9L8R7"/>
<dbReference type="InterPro" id="IPR029058">
    <property type="entry name" value="AB_hydrolase_fold"/>
</dbReference>
<reference evidence="1 2" key="1">
    <citation type="submission" date="2020-08" db="EMBL/GenBank/DDBJ databases">
        <title>Polaribacter sp. L12M9 isolated from gut of the Korean scallop.</title>
        <authorList>
            <person name="Jeong Y.S."/>
        </authorList>
    </citation>
    <scope>NUCLEOTIDE SEQUENCE [LARGE SCALE GENOMIC DNA]</scope>
    <source>
        <strain evidence="1 2">L12M9</strain>
    </source>
</reference>
<dbReference type="RefSeq" id="WP_187481934.1">
    <property type="nucleotide sequence ID" value="NZ_CP060695.1"/>
</dbReference>
<evidence type="ECO:0000313" key="2">
    <source>
        <dbReference type="Proteomes" id="UP000515808"/>
    </source>
</evidence>
<organism evidence="1 2">
    <name type="scientific">Polaribacter pectinis</name>
    <dbReference type="NCBI Taxonomy" id="2738844"/>
    <lineage>
        <taxon>Bacteria</taxon>
        <taxon>Pseudomonadati</taxon>
        <taxon>Bacteroidota</taxon>
        <taxon>Flavobacteriia</taxon>
        <taxon>Flavobacteriales</taxon>
        <taxon>Flavobacteriaceae</taxon>
    </lineage>
</organism>
<dbReference type="GO" id="GO:0016787">
    <property type="term" value="F:hydrolase activity"/>
    <property type="evidence" value="ECO:0007669"/>
    <property type="project" value="UniProtKB-KW"/>
</dbReference>